<evidence type="ECO:0000256" key="2">
    <source>
        <dbReference type="ARBA" id="ARBA00022448"/>
    </source>
</evidence>
<dbReference type="PANTHER" id="PTHR43045">
    <property type="entry name" value="SHIKIMATE TRANSPORTER"/>
    <property type="match status" value="1"/>
</dbReference>
<dbReference type="InterPro" id="IPR036259">
    <property type="entry name" value="MFS_trans_sf"/>
</dbReference>
<organism evidence="5 6">
    <name type="scientific">Glutamicibacter ectropisis</name>
    <dbReference type="NCBI Taxonomy" id="3046593"/>
    <lineage>
        <taxon>Bacteria</taxon>
        <taxon>Bacillati</taxon>
        <taxon>Actinomycetota</taxon>
        <taxon>Actinomycetes</taxon>
        <taxon>Micrococcales</taxon>
        <taxon>Micrococcaceae</taxon>
        <taxon>Glutamicibacter</taxon>
    </lineage>
</organism>
<protein>
    <recommendedName>
        <fullName evidence="7">Major facilitator superfamily (MFS) profile domain-containing protein</fullName>
    </recommendedName>
</protein>
<keyword evidence="2" id="KW-0813">Transport</keyword>
<feature type="transmembrane region" description="Helical" evidence="4">
    <location>
        <begin position="80"/>
        <end position="101"/>
    </location>
</feature>
<dbReference type="KEGG" id="gey:QMQ05_01390"/>
<evidence type="ECO:0008006" key="7">
    <source>
        <dbReference type="Google" id="ProtNLM"/>
    </source>
</evidence>
<sequence>MVPFLAGRSAQIASEGQEPAVAVCSLLFMVTIASGLAVLAIPLVGWLSDRFGRDRMLIVDSVLGLVDVWPMMQLFMPNDPMLICAGFILGLPIMQVAILGVHGSYLAELFSPITRYTSLSLTYQVRSGLAAGTAPLVAQALAA</sequence>
<keyword evidence="4" id="KW-0812">Transmembrane</keyword>
<accession>A0AAU6WFG9</accession>
<evidence type="ECO:0000313" key="6">
    <source>
        <dbReference type="Proteomes" id="UP001486888"/>
    </source>
</evidence>
<evidence type="ECO:0000313" key="5">
    <source>
        <dbReference type="EMBL" id="XAO46229.1"/>
    </source>
</evidence>
<feature type="transmembrane region" description="Helical" evidence="4">
    <location>
        <begin position="20"/>
        <end position="44"/>
    </location>
</feature>
<reference evidence="5 6" key="1">
    <citation type="submission" date="2023-05" db="EMBL/GenBank/DDBJ databases">
        <title>Glutamicibacter sp. B1, complete genome.</title>
        <authorList>
            <person name="Long Y.H."/>
            <person name="Fang T."/>
            <person name="Li X.Y."/>
        </authorList>
    </citation>
    <scope>NUCLEOTIDE SEQUENCE [LARGE SCALE GENOMIC DNA]</scope>
    <source>
        <strain evidence="5 6">B1</strain>
    </source>
</reference>
<dbReference type="RefSeq" id="WP_345472377.1">
    <property type="nucleotide sequence ID" value="NZ_CP125942.1"/>
</dbReference>
<evidence type="ECO:0000256" key="3">
    <source>
        <dbReference type="ARBA" id="ARBA00022475"/>
    </source>
</evidence>
<gene>
    <name evidence="5" type="ORF">QMQ05_01390</name>
</gene>
<dbReference type="EMBL" id="CP125942">
    <property type="protein sequence ID" value="XAO46229.1"/>
    <property type="molecule type" value="Genomic_DNA"/>
</dbReference>
<keyword evidence="4" id="KW-0472">Membrane</keyword>
<dbReference type="GO" id="GO:0005886">
    <property type="term" value="C:plasma membrane"/>
    <property type="evidence" value="ECO:0007669"/>
    <property type="project" value="UniProtKB-SubCell"/>
</dbReference>
<dbReference type="Gene3D" id="1.20.1250.20">
    <property type="entry name" value="MFS general substrate transporter like domains"/>
    <property type="match status" value="1"/>
</dbReference>
<evidence type="ECO:0000256" key="4">
    <source>
        <dbReference type="SAM" id="Phobius"/>
    </source>
</evidence>
<keyword evidence="3" id="KW-1003">Cell membrane</keyword>
<keyword evidence="6" id="KW-1185">Reference proteome</keyword>
<dbReference type="PANTHER" id="PTHR43045:SF1">
    <property type="entry name" value="SHIKIMATE TRANSPORTER"/>
    <property type="match status" value="1"/>
</dbReference>
<comment type="subcellular location">
    <subcellularLocation>
        <location evidence="1">Cell membrane</location>
        <topology evidence="1">Multi-pass membrane protein</topology>
    </subcellularLocation>
</comment>
<dbReference type="AlphaFoldDB" id="A0AAU6WFG9"/>
<keyword evidence="4" id="KW-1133">Transmembrane helix</keyword>
<evidence type="ECO:0000256" key="1">
    <source>
        <dbReference type="ARBA" id="ARBA00004651"/>
    </source>
</evidence>
<name>A0AAU6WFG9_9MICC</name>
<dbReference type="SUPFAM" id="SSF103473">
    <property type="entry name" value="MFS general substrate transporter"/>
    <property type="match status" value="1"/>
</dbReference>
<proteinExistence type="predicted"/>
<dbReference type="Proteomes" id="UP001486888">
    <property type="component" value="Chromosome"/>
</dbReference>